<reference evidence="2 3" key="1">
    <citation type="submission" date="2017-11" db="EMBL/GenBank/DDBJ databases">
        <title>Rhodohalobacter 15182 sp. nov., isolated from a salt lake.</title>
        <authorList>
            <person name="Han S."/>
        </authorList>
    </citation>
    <scope>NUCLEOTIDE SEQUENCE [LARGE SCALE GENOMIC DNA]</scope>
    <source>
        <strain evidence="2 3">15182</strain>
    </source>
</reference>
<feature type="transmembrane region" description="Helical" evidence="1">
    <location>
        <begin position="40"/>
        <end position="58"/>
    </location>
</feature>
<dbReference type="AlphaFoldDB" id="A0A2N0VL71"/>
<evidence type="ECO:0008006" key="4">
    <source>
        <dbReference type="Google" id="ProtNLM"/>
    </source>
</evidence>
<feature type="transmembrane region" description="Helical" evidence="1">
    <location>
        <begin position="249"/>
        <end position="267"/>
    </location>
</feature>
<keyword evidence="3" id="KW-1185">Reference proteome</keyword>
<feature type="transmembrane region" description="Helical" evidence="1">
    <location>
        <begin position="288"/>
        <end position="315"/>
    </location>
</feature>
<keyword evidence="1" id="KW-0472">Membrane</keyword>
<evidence type="ECO:0000313" key="2">
    <source>
        <dbReference type="EMBL" id="PKD44891.1"/>
    </source>
</evidence>
<evidence type="ECO:0000313" key="3">
    <source>
        <dbReference type="Proteomes" id="UP000233398"/>
    </source>
</evidence>
<keyword evidence="1" id="KW-1133">Transmembrane helix</keyword>
<feature type="transmembrane region" description="Helical" evidence="1">
    <location>
        <begin position="152"/>
        <end position="175"/>
    </location>
</feature>
<feature type="transmembrane region" description="Helical" evidence="1">
    <location>
        <begin position="187"/>
        <end position="206"/>
    </location>
</feature>
<sequence>MIATFGQSFKQNQTAINTESIKKSWEEFSQSPRAVLLKKYLRRGVILFIVGIILYQLFDIGWREVLNSLPTHPLFYIIFGALYISLPVAEVFIYGQVWKIGKWESFKGFLTKRVYNDEVMGYSGEFYLFVWGRKYLDIKDREVLKNIRDNNILSALTSNLVAFSLVGILVFTGTINLDEMIEDVNTVYIILGTVITIVFTVLAVQFRKYLFSLSLKKSLIIFGIYMTRFLIHHGLMIVQWAVVIPNTPITIWFTFLAIVIVVNRIPFIPSRDLVFMWAGIELSKMLNMATAAVAGMLLVSSVLRKITNLILFLWISYSDKNKEFQNLQMKNAEEIIEK</sequence>
<comment type="caution">
    <text evidence="2">The sequence shown here is derived from an EMBL/GenBank/DDBJ whole genome shotgun (WGS) entry which is preliminary data.</text>
</comment>
<dbReference type="Proteomes" id="UP000233398">
    <property type="component" value="Unassembled WGS sequence"/>
</dbReference>
<protein>
    <recommendedName>
        <fullName evidence="4">Flippase-like domain-containing protein</fullName>
    </recommendedName>
</protein>
<feature type="transmembrane region" description="Helical" evidence="1">
    <location>
        <begin position="74"/>
        <end position="95"/>
    </location>
</feature>
<evidence type="ECO:0000256" key="1">
    <source>
        <dbReference type="SAM" id="Phobius"/>
    </source>
</evidence>
<dbReference type="RefSeq" id="WP_101072179.1">
    <property type="nucleotide sequence ID" value="NZ_PISP01000001.1"/>
</dbReference>
<proteinExistence type="predicted"/>
<keyword evidence="1" id="KW-0812">Transmembrane</keyword>
<organism evidence="2 3">
    <name type="scientific">Rhodohalobacter barkolensis</name>
    <dbReference type="NCBI Taxonomy" id="2053187"/>
    <lineage>
        <taxon>Bacteria</taxon>
        <taxon>Pseudomonadati</taxon>
        <taxon>Balneolota</taxon>
        <taxon>Balneolia</taxon>
        <taxon>Balneolales</taxon>
        <taxon>Balneolaceae</taxon>
        <taxon>Rhodohalobacter</taxon>
    </lineage>
</organism>
<feature type="transmembrane region" description="Helical" evidence="1">
    <location>
        <begin position="218"/>
        <end position="243"/>
    </location>
</feature>
<gene>
    <name evidence="2" type="ORF">CWD77_05375</name>
</gene>
<dbReference type="EMBL" id="PISP01000001">
    <property type="protein sequence ID" value="PKD44891.1"/>
    <property type="molecule type" value="Genomic_DNA"/>
</dbReference>
<accession>A0A2N0VL71</accession>
<name>A0A2N0VL71_9BACT</name>
<dbReference type="OrthoDB" id="7184927at2"/>